<dbReference type="RefSeq" id="WP_002684950.1">
    <property type="nucleotide sequence ID" value="NZ_CM001795.1"/>
</dbReference>
<dbReference type="EMBL" id="AGDV01000015">
    <property type="protein sequence ID" value="EMB31970.1"/>
    <property type="molecule type" value="Genomic_DNA"/>
</dbReference>
<feature type="non-terminal residue" evidence="1">
    <location>
        <position position="62"/>
    </location>
</feature>
<dbReference type="HOGENOM" id="CLU_209427_0_0_12"/>
<name>A0A0E2E4U5_TREDN</name>
<organism evidence="1">
    <name type="scientific">Treponema denticola H-22</name>
    <dbReference type="NCBI Taxonomy" id="999432"/>
    <lineage>
        <taxon>Bacteria</taxon>
        <taxon>Pseudomonadati</taxon>
        <taxon>Spirochaetota</taxon>
        <taxon>Spirochaetia</taxon>
        <taxon>Spirochaetales</taxon>
        <taxon>Treponemataceae</taxon>
        <taxon>Treponema</taxon>
    </lineage>
</organism>
<dbReference type="PATRIC" id="fig|999432.5.peg.1819"/>
<accession>A0A0E2E4U5</accession>
<dbReference type="Proteomes" id="UP000011705">
    <property type="component" value="Chromosome"/>
</dbReference>
<comment type="caution">
    <text evidence="1">The sequence shown here is derived from an EMBL/GenBank/DDBJ whole genome shotgun (WGS) entry which is preliminary data.</text>
</comment>
<proteinExistence type="predicted"/>
<evidence type="ECO:0000313" key="1">
    <source>
        <dbReference type="EMBL" id="EMB31970.1"/>
    </source>
</evidence>
<dbReference type="AlphaFoldDB" id="A0A0E2E4U5"/>
<sequence length="62" mass="7416">MNILYFIHDENQWEPQKMKFFEVPLSIVFARHLKLHNSQTSTGEGLTDFEFEIHLKLHNSQT</sequence>
<gene>
    <name evidence="1" type="ORF">HMPREF9726_01753</name>
</gene>
<reference evidence="1" key="1">
    <citation type="submission" date="2012-01" db="EMBL/GenBank/DDBJ databases">
        <title>The Genome Sequence of Treponema denticola H-22.</title>
        <authorList>
            <consortium name="The Broad Institute Genome Sequencing Platform"/>
            <person name="Earl A."/>
            <person name="Ward D."/>
            <person name="Feldgarden M."/>
            <person name="Gevers D."/>
            <person name="Blanton J.M."/>
            <person name="Fenno C.J."/>
            <person name="Baranova O.V."/>
            <person name="Mathney J."/>
            <person name="Dewhirst F.E."/>
            <person name="Izard J."/>
            <person name="Young S.K."/>
            <person name="Zeng Q."/>
            <person name="Gargeya S."/>
            <person name="Fitzgerald M."/>
            <person name="Haas B."/>
            <person name="Abouelleil A."/>
            <person name="Alvarado L."/>
            <person name="Arachchi H.M."/>
            <person name="Berlin A."/>
            <person name="Chapman S.B."/>
            <person name="Gearin G."/>
            <person name="Goldberg J."/>
            <person name="Griggs A."/>
            <person name="Gujja S."/>
            <person name="Hansen M."/>
            <person name="Heiman D."/>
            <person name="Howarth C."/>
            <person name="Larimer J."/>
            <person name="Lui A."/>
            <person name="MacDonald P.J.P."/>
            <person name="McCowen C."/>
            <person name="Montmayeur A."/>
            <person name="Murphy C."/>
            <person name="Neiman D."/>
            <person name="Pearson M."/>
            <person name="Priest M."/>
            <person name="Roberts A."/>
            <person name="Saif S."/>
            <person name="Shea T."/>
            <person name="Sisk P."/>
            <person name="Stolte C."/>
            <person name="Sykes S."/>
            <person name="Wortman J."/>
            <person name="Nusbaum C."/>
            <person name="Birren B."/>
        </authorList>
    </citation>
    <scope>NUCLEOTIDE SEQUENCE [LARGE SCALE GENOMIC DNA]</scope>
    <source>
        <strain evidence="1">H-22</strain>
    </source>
</reference>
<protein>
    <submittedName>
        <fullName evidence="1">Uncharacterized protein</fullName>
    </submittedName>
</protein>